<dbReference type="AlphaFoldDB" id="A0A9R1TZ58"/>
<evidence type="ECO:0000313" key="3">
    <source>
        <dbReference type="RefSeq" id="XP_011303206.1"/>
    </source>
</evidence>
<gene>
    <name evidence="3" type="primary">LOC105266576</name>
</gene>
<dbReference type="SUPFAM" id="SSF56235">
    <property type="entry name" value="N-terminal nucleophile aminohydrolases (Ntn hydrolases)"/>
    <property type="match status" value="1"/>
</dbReference>
<sequence>MKINFNKMNSKSPCIIVHGGITHANDPWIMEKISAVVKSASRGYSSLISNQNAVDAVEDALWWLENDEFLNCGYGCSPNDQDLVEMDASMMNGTTSQSGTILCLKDVEHPISVARYVMENYSNKIFSNELMKRMKNIPRFWMPPGNMDPVSERDNEVKNHSCGCISWDGLNLVVGSTGGGPRGKPSGAVSDAGIIGCGLFASETLACVITGPTDSLVQLNLASEVVDETEELNACPETVLKKHVNLLKAVGEAAGGIILHSSGCTGIYFTAPCMPYAVVKDECIVYGWDMCQRHYRKYSNVDGKNICRCNIEMQNF</sequence>
<protein>
    <submittedName>
        <fullName evidence="3">Probable isoaspartyl peptidase/L-asparaginase GA20639</fullName>
    </submittedName>
</protein>
<dbReference type="GeneID" id="105266576"/>
<accession>A0A9R1TZ58</accession>
<reference evidence="3" key="1">
    <citation type="submission" date="2025-08" db="UniProtKB">
        <authorList>
            <consortium name="RefSeq"/>
        </authorList>
    </citation>
    <scope>IDENTIFICATION</scope>
    <source>
        <strain evidence="3">USDA-PBARC FA_bdor</strain>
        <tissue evidence="3">Whole organism</tissue>
    </source>
</reference>
<dbReference type="KEGG" id="fas:105266576"/>
<dbReference type="InterPro" id="IPR029055">
    <property type="entry name" value="Ntn_hydrolases_N"/>
</dbReference>
<organism evidence="2 3">
    <name type="scientific">Fopius arisanus</name>
    <dbReference type="NCBI Taxonomy" id="64838"/>
    <lineage>
        <taxon>Eukaryota</taxon>
        <taxon>Metazoa</taxon>
        <taxon>Ecdysozoa</taxon>
        <taxon>Arthropoda</taxon>
        <taxon>Hexapoda</taxon>
        <taxon>Insecta</taxon>
        <taxon>Pterygota</taxon>
        <taxon>Neoptera</taxon>
        <taxon>Endopterygota</taxon>
        <taxon>Hymenoptera</taxon>
        <taxon>Apocrita</taxon>
        <taxon>Ichneumonoidea</taxon>
        <taxon>Braconidae</taxon>
        <taxon>Opiinae</taxon>
        <taxon>Fopius</taxon>
    </lineage>
</organism>
<dbReference type="GO" id="GO:0016811">
    <property type="term" value="F:hydrolase activity, acting on carbon-nitrogen (but not peptide) bonds, in linear amides"/>
    <property type="evidence" value="ECO:0007669"/>
    <property type="project" value="UniProtKB-ARBA"/>
</dbReference>
<dbReference type="Proteomes" id="UP000694866">
    <property type="component" value="Unplaced"/>
</dbReference>
<dbReference type="GO" id="GO:0005737">
    <property type="term" value="C:cytoplasm"/>
    <property type="evidence" value="ECO:0007669"/>
    <property type="project" value="TreeGrafter"/>
</dbReference>
<name>A0A9R1TZ58_9HYME</name>
<proteinExistence type="inferred from homology"/>
<evidence type="ECO:0000313" key="2">
    <source>
        <dbReference type="Proteomes" id="UP000694866"/>
    </source>
</evidence>
<dbReference type="Gene3D" id="3.60.20.30">
    <property type="entry name" value="(Glycosyl)asparaginase"/>
    <property type="match status" value="1"/>
</dbReference>
<dbReference type="Pfam" id="PF01112">
    <property type="entry name" value="Asparaginase_2"/>
    <property type="match status" value="2"/>
</dbReference>
<comment type="similarity">
    <text evidence="1">Belongs to the Ntn-hydrolase family.</text>
</comment>
<dbReference type="RefSeq" id="XP_011303206.1">
    <property type="nucleotide sequence ID" value="XM_011304904.1"/>
</dbReference>
<dbReference type="PANTHER" id="PTHR10188:SF6">
    <property type="entry name" value="N(4)-(BETA-N-ACETYLGLUCOSAMINYL)-L-ASPARAGINASE"/>
    <property type="match status" value="1"/>
</dbReference>
<dbReference type="InterPro" id="IPR000246">
    <property type="entry name" value="Peptidase_T2"/>
</dbReference>
<dbReference type="OrthoDB" id="2262349at2759"/>
<keyword evidence="2" id="KW-1185">Reference proteome</keyword>
<dbReference type="PANTHER" id="PTHR10188">
    <property type="entry name" value="L-ASPARAGINASE"/>
    <property type="match status" value="1"/>
</dbReference>
<evidence type="ECO:0000256" key="1">
    <source>
        <dbReference type="ARBA" id="ARBA00010872"/>
    </source>
</evidence>